<gene>
    <name evidence="2" type="ORF">BN631_01057</name>
</gene>
<evidence type="ECO:0000313" key="3">
    <source>
        <dbReference type="Proteomes" id="UP000018093"/>
    </source>
</evidence>
<proteinExistence type="predicted"/>
<dbReference type="GO" id="GO:0008408">
    <property type="term" value="F:3'-5' exonuclease activity"/>
    <property type="evidence" value="ECO:0007669"/>
    <property type="project" value="InterPro"/>
</dbReference>
<dbReference type="PANTHER" id="PTHR32294">
    <property type="entry name" value="DNA POLYMERASE III SUBUNIT ALPHA"/>
    <property type="match status" value="1"/>
</dbReference>
<name>R7G541_9FIRM</name>
<comment type="caution">
    <text evidence="2">The sequence shown here is derived from an EMBL/GenBank/DDBJ whole genome shotgun (WGS) entry which is preliminary data.</text>
</comment>
<dbReference type="InterPro" id="IPR029460">
    <property type="entry name" value="DNAPol_HHH"/>
</dbReference>
<dbReference type="Gene3D" id="6.10.140.1510">
    <property type="match status" value="1"/>
</dbReference>
<dbReference type="RefSeq" id="WP_022420408.1">
    <property type="nucleotide sequence ID" value="NZ_FR898577.1"/>
</dbReference>
<accession>R7G541</accession>
<dbReference type="GO" id="GO:0006260">
    <property type="term" value="P:DNA replication"/>
    <property type="evidence" value="ECO:0007669"/>
    <property type="project" value="InterPro"/>
</dbReference>
<dbReference type="Pfam" id="PF14579">
    <property type="entry name" value="HHH_6"/>
    <property type="match status" value="1"/>
</dbReference>
<dbReference type="EMBL" id="CBIN010000098">
    <property type="protein sequence ID" value="CDE22544.1"/>
    <property type="molecule type" value="Genomic_DNA"/>
</dbReference>
<protein>
    <submittedName>
        <fullName evidence="2">DNA polymerase III polC-type</fullName>
    </submittedName>
</protein>
<reference evidence="2" key="1">
    <citation type="submission" date="2012-11" db="EMBL/GenBank/DDBJ databases">
        <title>Dependencies among metagenomic species, viruses, plasmids and units of genetic variation.</title>
        <authorList>
            <person name="Nielsen H.B."/>
            <person name="Almeida M."/>
            <person name="Juncker A.S."/>
            <person name="Rasmussen S."/>
            <person name="Li J."/>
            <person name="Sunagawa S."/>
            <person name="Plichta D."/>
            <person name="Gautier L."/>
            <person name="Le Chatelier E."/>
            <person name="Peletier E."/>
            <person name="Bonde I."/>
            <person name="Nielsen T."/>
            <person name="Manichanh C."/>
            <person name="Arumugam M."/>
            <person name="Batto J."/>
            <person name="Santos M.B.Q.D."/>
            <person name="Blom N."/>
            <person name="Borruel N."/>
            <person name="Burgdorf K.S."/>
            <person name="Boumezbeur F."/>
            <person name="Casellas F."/>
            <person name="Dore J."/>
            <person name="Guarner F."/>
            <person name="Hansen T."/>
            <person name="Hildebrand F."/>
            <person name="Kaas R.S."/>
            <person name="Kennedy S."/>
            <person name="Kristiansen K."/>
            <person name="Kultima J.R."/>
            <person name="Leonard P."/>
            <person name="Levenez F."/>
            <person name="Lund O."/>
            <person name="Moumen B."/>
            <person name="Le Paslier D."/>
            <person name="Pons N."/>
            <person name="Pedersen O."/>
            <person name="Prifti E."/>
            <person name="Qin J."/>
            <person name="Raes J."/>
            <person name="Tap J."/>
            <person name="Tims S."/>
            <person name="Ussery D.W."/>
            <person name="Yamada T."/>
            <person name="MetaHit consortium"/>
            <person name="Renault P."/>
            <person name="Sicheritz-Ponten T."/>
            <person name="Bork P."/>
            <person name="Wang J."/>
            <person name="Brunak S."/>
            <person name="Ehrlich S.D."/>
        </authorList>
    </citation>
    <scope>NUCLEOTIDE SEQUENCE [LARGE SCALE GENOMIC DNA]</scope>
</reference>
<dbReference type="AlphaFoldDB" id="R7G541"/>
<sequence>MVYLLHKGLEPKLAFTIMESVRKGKGLRDEWIPEMKKHGVEDWYIESCKKIKYMFPKAHATAYVMMAIRIAWFKVHLPQYYYCMFFSIRCDAYDIQTMIQGEQAIRRRMNDIDERLRNNETKRDVSKKDKDIYNTLELALEMVLRGYFFRNIDLNRSASNEFIVDPDNDHYLIPPFTSIDGLGENVADTVVEARKHGAFLSKEDLQRRTSLSGTLIKTLESMGVLEGLQDENQMSLFG</sequence>
<organism evidence="2 3">
    <name type="scientific">Amedibacillus dolichus CAG:375</name>
    <dbReference type="NCBI Taxonomy" id="1263076"/>
    <lineage>
        <taxon>Bacteria</taxon>
        <taxon>Bacillati</taxon>
        <taxon>Bacillota</taxon>
        <taxon>Erysipelotrichia</taxon>
        <taxon>Erysipelotrichales</taxon>
        <taxon>Erysipelotrichaceae</taxon>
        <taxon>Amedibacillus</taxon>
    </lineage>
</organism>
<evidence type="ECO:0000259" key="1">
    <source>
        <dbReference type="Pfam" id="PF14579"/>
    </source>
</evidence>
<dbReference type="InterPro" id="IPR004805">
    <property type="entry name" value="DnaE2/DnaE/PolC"/>
</dbReference>
<evidence type="ECO:0000313" key="2">
    <source>
        <dbReference type="EMBL" id="CDE22544.1"/>
    </source>
</evidence>
<dbReference type="Proteomes" id="UP000018093">
    <property type="component" value="Unassembled WGS sequence"/>
</dbReference>
<dbReference type="Gene3D" id="1.10.150.870">
    <property type="match status" value="1"/>
</dbReference>
<dbReference type="PANTHER" id="PTHR32294:SF5">
    <property type="entry name" value="DNA POLYMERASE III POLC-TYPE"/>
    <property type="match status" value="1"/>
</dbReference>
<feature type="domain" description="DNA polymerase helix-hairpin-helix motif" evidence="1">
    <location>
        <begin position="150"/>
        <end position="230"/>
    </location>
</feature>